<evidence type="ECO:0000313" key="2">
    <source>
        <dbReference type="EMBL" id="GAA2682049.1"/>
    </source>
</evidence>
<name>A0ABN3SSR3_9ACTN</name>
<sequence length="155" mass="16672">MRVAARSSGTSRCQAMSARRGPDPGPGRGSARGGGGGGENEPRDRRPFPRRFDVRAYGVDVATMRYGSDMGDASAPGSAVQGTHVPSSLHVGTSRHKRCDVVGHWTNLWESRACVQMRTPTTQLPATGNRQAPVTLASEDCVQRLRRAREDGLWG</sequence>
<evidence type="ECO:0000256" key="1">
    <source>
        <dbReference type="SAM" id="MobiDB-lite"/>
    </source>
</evidence>
<proteinExistence type="predicted"/>
<organism evidence="2 3">
    <name type="scientific">Streptomyces violaceolatus</name>
    <dbReference type="NCBI Taxonomy" id="67378"/>
    <lineage>
        <taxon>Bacteria</taxon>
        <taxon>Bacillati</taxon>
        <taxon>Actinomycetota</taxon>
        <taxon>Actinomycetes</taxon>
        <taxon>Kitasatosporales</taxon>
        <taxon>Streptomycetaceae</taxon>
        <taxon>Streptomyces</taxon>
        <taxon>Streptomyces violaceoruber group</taxon>
    </lineage>
</organism>
<accession>A0ABN3SSR3</accession>
<feature type="compositionally biased region" description="Basic and acidic residues" evidence="1">
    <location>
        <begin position="40"/>
        <end position="52"/>
    </location>
</feature>
<protein>
    <submittedName>
        <fullName evidence="2">Uncharacterized protein</fullName>
    </submittedName>
</protein>
<feature type="compositionally biased region" description="Gly residues" evidence="1">
    <location>
        <begin position="26"/>
        <end position="39"/>
    </location>
</feature>
<gene>
    <name evidence="2" type="ORF">GCM10010310_30970</name>
</gene>
<dbReference type="Proteomes" id="UP001499989">
    <property type="component" value="Unassembled WGS sequence"/>
</dbReference>
<keyword evidence="3" id="KW-1185">Reference proteome</keyword>
<dbReference type="EMBL" id="BAAASK010000007">
    <property type="protein sequence ID" value="GAA2682049.1"/>
    <property type="molecule type" value="Genomic_DNA"/>
</dbReference>
<feature type="region of interest" description="Disordered" evidence="1">
    <location>
        <begin position="1"/>
        <end position="52"/>
    </location>
</feature>
<reference evidence="2 3" key="1">
    <citation type="journal article" date="2019" name="Int. J. Syst. Evol. Microbiol.">
        <title>The Global Catalogue of Microorganisms (GCM) 10K type strain sequencing project: providing services to taxonomists for standard genome sequencing and annotation.</title>
        <authorList>
            <consortium name="The Broad Institute Genomics Platform"/>
            <consortium name="The Broad Institute Genome Sequencing Center for Infectious Disease"/>
            <person name="Wu L."/>
            <person name="Ma J."/>
        </authorList>
    </citation>
    <scope>NUCLEOTIDE SEQUENCE [LARGE SCALE GENOMIC DNA]</scope>
    <source>
        <strain evidence="2 3">JCM 4531</strain>
    </source>
</reference>
<comment type="caution">
    <text evidence="2">The sequence shown here is derived from an EMBL/GenBank/DDBJ whole genome shotgun (WGS) entry which is preliminary data.</text>
</comment>
<evidence type="ECO:0000313" key="3">
    <source>
        <dbReference type="Proteomes" id="UP001499989"/>
    </source>
</evidence>